<feature type="transmembrane region" description="Helical" evidence="15">
    <location>
        <begin position="50"/>
        <end position="71"/>
    </location>
</feature>
<dbReference type="PROSITE" id="PS50850">
    <property type="entry name" value="MFS"/>
    <property type="match status" value="1"/>
</dbReference>
<dbReference type="PRINTS" id="PR00723">
    <property type="entry name" value="SUBTILISIN"/>
</dbReference>
<dbReference type="InterPro" id="IPR005828">
    <property type="entry name" value="MFS_sugar_transport-like"/>
</dbReference>
<comment type="caution">
    <text evidence="17">The sequence shown here is derived from an EMBL/GenBank/DDBJ whole genome shotgun (WGS) entry which is preliminary data.</text>
</comment>
<dbReference type="PROSITE" id="PS51892">
    <property type="entry name" value="SUBTILASE"/>
    <property type="match status" value="1"/>
</dbReference>
<feature type="transmembrane region" description="Helical" evidence="15">
    <location>
        <begin position="256"/>
        <end position="281"/>
    </location>
</feature>
<organism evidence="17 18">
    <name type="scientific">Colletotrichum salicis</name>
    <dbReference type="NCBI Taxonomy" id="1209931"/>
    <lineage>
        <taxon>Eukaryota</taxon>
        <taxon>Fungi</taxon>
        <taxon>Dikarya</taxon>
        <taxon>Ascomycota</taxon>
        <taxon>Pezizomycotina</taxon>
        <taxon>Sordariomycetes</taxon>
        <taxon>Hypocreomycetidae</taxon>
        <taxon>Glomerellales</taxon>
        <taxon>Glomerellaceae</taxon>
        <taxon>Colletotrichum</taxon>
        <taxon>Colletotrichum acutatum species complex</taxon>
    </lineage>
</organism>
<dbReference type="InterPro" id="IPR015500">
    <property type="entry name" value="Peptidase_S8_subtilisin-rel"/>
</dbReference>
<feature type="transmembrane region" description="Helical" evidence="15">
    <location>
        <begin position="352"/>
        <end position="374"/>
    </location>
</feature>
<dbReference type="FunFam" id="1.20.1250.20:FF:000134">
    <property type="entry name" value="MFS sugar transporter protein"/>
    <property type="match status" value="1"/>
</dbReference>
<keyword evidence="10 15" id="KW-1133">Transmembrane helix</keyword>
<dbReference type="Pfam" id="PF06280">
    <property type="entry name" value="fn3_5"/>
    <property type="match status" value="1"/>
</dbReference>
<evidence type="ECO:0000256" key="13">
    <source>
        <dbReference type="PROSITE-ProRule" id="PRU01240"/>
    </source>
</evidence>
<evidence type="ECO:0000256" key="15">
    <source>
        <dbReference type="SAM" id="Phobius"/>
    </source>
</evidence>
<keyword evidence="6 15" id="KW-0812">Transmembrane</keyword>
<dbReference type="PANTHER" id="PTHR48022">
    <property type="entry name" value="PLASTIDIC GLUCOSE TRANSPORTER 4"/>
    <property type="match status" value="1"/>
</dbReference>
<feature type="transmembrane region" description="Helical" evidence="15">
    <location>
        <begin position="141"/>
        <end position="164"/>
    </location>
</feature>
<dbReference type="EMBL" id="JFFI01001973">
    <property type="protein sequence ID" value="KXH47563.1"/>
    <property type="molecule type" value="Genomic_DNA"/>
</dbReference>
<dbReference type="InterPro" id="IPR036259">
    <property type="entry name" value="MFS_trans_sf"/>
</dbReference>
<dbReference type="OrthoDB" id="10256524at2759"/>
<keyword evidence="9 13" id="KW-0720">Serine protease</keyword>
<accession>A0A135THC8</accession>
<evidence type="ECO:0000259" key="16">
    <source>
        <dbReference type="PROSITE" id="PS50850"/>
    </source>
</evidence>
<evidence type="ECO:0000256" key="5">
    <source>
        <dbReference type="ARBA" id="ARBA00022670"/>
    </source>
</evidence>
<keyword evidence="5 13" id="KW-0645">Protease</keyword>
<evidence type="ECO:0000256" key="4">
    <source>
        <dbReference type="ARBA" id="ARBA00022448"/>
    </source>
</evidence>
<keyword evidence="7" id="KW-0732">Signal</keyword>
<dbReference type="PANTHER" id="PTHR48022:SF2">
    <property type="entry name" value="PLASTIDIC GLUCOSE TRANSPORTER 4"/>
    <property type="match status" value="1"/>
</dbReference>
<evidence type="ECO:0000256" key="6">
    <source>
        <dbReference type="ARBA" id="ARBA00022692"/>
    </source>
</evidence>
<evidence type="ECO:0000256" key="2">
    <source>
        <dbReference type="ARBA" id="ARBA00010992"/>
    </source>
</evidence>
<reference evidence="17 18" key="1">
    <citation type="submission" date="2014-02" db="EMBL/GenBank/DDBJ databases">
        <title>The genome sequence of Colletotrichum salicis CBS 607.94.</title>
        <authorList>
            <person name="Baroncelli R."/>
            <person name="Thon M.R."/>
        </authorList>
    </citation>
    <scope>NUCLEOTIDE SEQUENCE [LARGE SCALE GENOMIC DNA]</scope>
    <source>
        <strain evidence="17 18">CBS 607.94</strain>
    </source>
</reference>
<comment type="similarity">
    <text evidence="2">Belongs to the major facilitator superfamily. Sugar transporter (TC 2.A.1.1) family.</text>
</comment>
<dbReference type="GO" id="GO:0016020">
    <property type="term" value="C:membrane"/>
    <property type="evidence" value="ECO:0007669"/>
    <property type="project" value="UniProtKB-SubCell"/>
</dbReference>
<proteinExistence type="inferred from homology"/>
<dbReference type="GO" id="GO:0006508">
    <property type="term" value="P:proteolysis"/>
    <property type="evidence" value="ECO:0007669"/>
    <property type="project" value="UniProtKB-KW"/>
</dbReference>
<feature type="transmembrane region" description="Helical" evidence="15">
    <location>
        <begin position="326"/>
        <end position="346"/>
    </location>
</feature>
<comment type="subcellular location">
    <subcellularLocation>
        <location evidence="1">Membrane</location>
        <topology evidence="1">Multi-pass membrane protein</topology>
    </subcellularLocation>
</comment>
<keyword evidence="18" id="KW-1185">Reference proteome</keyword>
<sequence length="1324" mass="142534">MPHLAKLMPNYMTATIALSFGGFLNGFDTGTIGSVVHMKQFATTFGDLSATVRGITVSMILLTGIIPSLLAGQLADKYGRLRIISPGAALFALGALLQTTSFSLGQFILGRAVSGIGQGVFLGNIAVYLAEIAPSRRRGRLAALPQFMATLGICIGYFSCYTTSSIEDSTAWRLPYVVQIAVSIMLALVCRALPESPRWLLLWGTTQEAVTALALLDFDMDEARRDFLNMPQEQPSLSTRRNFLLPFRGPYRSRTLLSLFILSMIQLSGIDAITYYAPALFDQAGISQSNSSLIASGVSSITMLVVSIPASILADKWGRRTSAISGGVILSGLMMLMGSLYAAGAVGPTGAARWVVVISVFAFGMAYCATWNVVGKIYASEILPGNTRAAGNSIGMASSFFTNWLVALVTPILLSASAYGAYFLFGGLTVITAIVLTNVDFRDNDRPISKSFIVEFAPGSNQRRDGLASTDGVTVVKTYDNKVFTGASVETENHTLDSLLSLPDVVNVWPNVAVKLDPVESKRLVQGEDVAYTTHNATGVSKLHAQGIFGKGAKVGVVDTGIWYRHPDLGNGIGPGFKVERGYDFAGDGLWPYEGEKKPDEDPLDQQGHGSHVAGIVAAKGAGWSGVAPEATLYAYKIFSQYGFTDTATILEAFFRAYDDGVDIITASVGSNIGWATEAWSVVASRFVEEGIVTVVASGNVGTVGPFLSSSGATGKNVLAVASVDSQTFPAFPFDATFSGVDGGSEETARFGFIPPISYDPYPAAIVDVPIIPFSLDINATTDACEPLEPGSMDFTGKIVLVRRGADLFCDIHTQQENLALVGGTLVLVYNDDRPLSYPVIGNTNSTVGFITSLAGKQIVEAVKAGRNVTADFSVNHGLPVALTYSLGGDPNYFTNIGPLYDLQIKPDIAAPGGKIYSTWIDDSYTIQSGTSMAAPYIAGVAALYVSVYGGRNTHPSGNAWAKDLGKRIISSGISVPWADGLTETDYGHSASVAQVGNGLVDAFKVLQYKTVIDYEKIALNDTRYFNRYHEISVTNNDEKAVTYKFSAEDIVSADILGWYAADQVIANPAPGTKRVKEFFDMIPETRAPEISFPADFTLQSGESKTVSVNFKNPDTLGWNASGLPLYSGRVLISSSNGEYLSIPYLGLGGDLRKEVTPLEETNYAFMISTTSNTPVVQKPYFTFNLSLEAQDFPRVISKPIYGIKETRWDVFEAGWTERQWKYPPVPGESGYIGNIASWVGSGRVEVIDTSIYDPDETFTYPIMDRNRNGAYEQDEHWWFGKLGNGSQIAVGNYTLRFALLKPFGDPSHADNWEVLRTPQISVL</sequence>
<evidence type="ECO:0000256" key="9">
    <source>
        <dbReference type="ARBA" id="ARBA00022825"/>
    </source>
</evidence>
<gene>
    <name evidence="17" type="ORF">CSAL01_13095</name>
</gene>
<feature type="active site" description="Charge relay system" evidence="12 13">
    <location>
        <position position="932"/>
    </location>
</feature>
<evidence type="ECO:0000313" key="17">
    <source>
        <dbReference type="EMBL" id="KXH47563.1"/>
    </source>
</evidence>
<evidence type="ECO:0000256" key="12">
    <source>
        <dbReference type="PIRSR" id="PIRSR615500-1"/>
    </source>
</evidence>
<dbReference type="InterPro" id="IPR050360">
    <property type="entry name" value="MFS_Sugar_Transporters"/>
</dbReference>
<dbReference type="InterPro" id="IPR022398">
    <property type="entry name" value="Peptidase_S8_His-AS"/>
</dbReference>
<evidence type="ECO:0000256" key="14">
    <source>
        <dbReference type="RuleBase" id="RU003355"/>
    </source>
</evidence>
<dbReference type="Pfam" id="PF00083">
    <property type="entry name" value="Sugar_tr"/>
    <property type="match status" value="1"/>
</dbReference>
<keyword evidence="8 13" id="KW-0378">Hydrolase</keyword>
<evidence type="ECO:0000256" key="10">
    <source>
        <dbReference type="ARBA" id="ARBA00022989"/>
    </source>
</evidence>
<evidence type="ECO:0000256" key="3">
    <source>
        <dbReference type="ARBA" id="ARBA00011073"/>
    </source>
</evidence>
<dbReference type="PROSITE" id="PS00216">
    <property type="entry name" value="SUGAR_TRANSPORT_1"/>
    <property type="match status" value="1"/>
</dbReference>
<dbReference type="PROSITE" id="PS00138">
    <property type="entry name" value="SUBTILASE_SER"/>
    <property type="match status" value="1"/>
</dbReference>
<dbReference type="InterPro" id="IPR036852">
    <property type="entry name" value="Peptidase_S8/S53_dom_sf"/>
</dbReference>
<dbReference type="CDD" id="cd07489">
    <property type="entry name" value="Peptidases_S8_5"/>
    <property type="match status" value="1"/>
</dbReference>
<dbReference type="SUPFAM" id="SSF52743">
    <property type="entry name" value="Subtilisin-like"/>
    <property type="match status" value="1"/>
</dbReference>
<dbReference type="GO" id="GO:0005351">
    <property type="term" value="F:carbohydrate:proton symporter activity"/>
    <property type="evidence" value="ECO:0007669"/>
    <property type="project" value="TreeGrafter"/>
</dbReference>
<dbReference type="InterPro" id="IPR005829">
    <property type="entry name" value="Sugar_transporter_CS"/>
</dbReference>
<feature type="transmembrane region" description="Helical" evidence="15">
    <location>
        <begin position="293"/>
        <end position="314"/>
    </location>
</feature>
<evidence type="ECO:0000256" key="7">
    <source>
        <dbReference type="ARBA" id="ARBA00022729"/>
    </source>
</evidence>
<dbReference type="Gene3D" id="3.40.50.200">
    <property type="entry name" value="Peptidase S8/S53 domain"/>
    <property type="match status" value="2"/>
</dbReference>
<keyword evidence="11 15" id="KW-0472">Membrane</keyword>
<dbReference type="PROSITE" id="PS00136">
    <property type="entry name" value="SUBTILASE_ASP"/>
    <property type="match status" value="1"/>
</dbReference>
<dbReference type="InterPro" id="IPR034187">
    <property type="entry name" value="Peptidases_S8_5"/>
</dbReference>
<evidence type="ECO:0000313" key="18">
    <source>
        <dbReference type="Proteomes" id="UP000070121"/>
    </source>
</evidence>
<dbReference type="Proteomes" id="UP000070121">
    <property type="component" value="Unassembled WGS sequence"/>
</dbReference>
<dbReference type="InterPro" id="IPR010435">
    <property type="entry name" value="C5a/SBT2-like_Fn3"/>
</dbReference>
<evidence type="ECO:0000256" key="1">
    <source>
        <dbReference type="ARBA" id="ARBA00004141"/>
    </source>
</evidence>
<feature type="transmembrane region" description="Helical" evidence="15">
    <location>
        <begin position="176"/>
        <end position="193"/>
    </location>
</feature>
<dbReference type="NCBIfam" id="TIGR00879">
    <property type="entry name" value="SP"/>
    <property type="match status" value="1"/>
</dbReference>
<feature type="active site" description="Charge relay system" evidence="12 13">
    <location>
        <position position="609"/>
    </location>
</feature>
<feature type="transmembrane region" description="Helical" evidence="15">
    <location>
        <begin position="108"/>
        <end position="129"/>
    </location>
</feature>
<dbReference type="InterPro" id="IPR023827">
    <property type="entry name" value="Peptidase_S8_Asp-AS"/>
</dbReference>
<feature type="active site" description="Charge relay system" evidence="12 13">
    <location>
        <position position="559"/>
    </location>
</feature>
<dbReference type="InterPro" id="IPR000209">
    <property type="entry name" value="Peptidase_S8/S53_dom"/>
</dbReference>
<dbReference type="PROSITE" id="PS00217">
    <property type="entry name" value="SUGAR_TRANSPORT_2"/>
    <property type="match status" value="1"/>
</dbReference>
<dbReference type="Gene3D" id="1.20.1250.20">
    <property type="entry name" value="MFS general substrate transporter like domains"/>
    <property type="match status" value="1"/>
</dbReference>
<name>A0A135THC8_9PEZI</name>
<evidence type="ECO:0000256" key="11">
    <source>
        <dbReference type="ARBA" id="ARBA00023136"/>
    </source>
</evidence>
<evidence type="ECO:0000256" key="8">
    <source>
        <dbReference type="ARBA" id="ARBA00022801"/>
    </source>
</evidence>
<dbReference type="InterPro" id="IPR023828">
    <property type="entry name" value="Peptidase_S8_Ser-AS"/>
</dbReference>
<dbReference type="GO" id="GO:0004252">
    <property type="term" value="F:serine-type endopeptidase activity"/>
    <property type="evidence" value="ECO:0007669"/>
    <property type="project" value="UniProtKB-UniRule"/>
</dbReference>
<dbReference type="InterPro" id="IPR020846">
    <property type="entry name" value="MFS_dom"/>
</dbReference>
<dbReference type="Pfam" id="PF00082">
    <property type="entry name" value="Peptidase_S8"/>
    <property type="match status" value="1"/>
</dbReference>
<dbReference type="PROSITE" id="PS00137">
    <property type="entry name" value="SUBTILASE_HIS"/>
    <property type="match status" value="1"/>
</dbReference>
<feature type="transmembrane region" description="Helical" evidence="15">
    <location>
        <begin position="83"/>
        <end position="102"/>
    </location>
</feature>
<keyword evidence="4" id="KW-0813">Transport</keyword>
<dbReference type="InterPro" id="IPR003663">
    <property type="entry name" value="Sugar/inositol_transpt"/>
</dbReference>
<comment type="similarity">
    <text evidence="3 13 14">Belongs to the peptidase S8 family.</text>
</comment>
<feature type="domain" description="Major facilitator superfamily (MFS) profile" evidence="16">
    <location>
        <begin position="14"/>
        <end position="444"/>
    </location>
</feature>
<dbReference type="SUPFAM" id="SSF103473">
    <property type="entry name" value="MFS general substrate transporter"/>
    <property type="match status" value="1"/>
</dbReference>
<protein>
    <submittedName>
        <fullName evidence="17">Subtilase</fullName>
    </submittedName>
</protein>